<dbReference type="EMBL" id="CAJVPP010000002">
    <property type="protein sequence ID" value="CAG8434022.1"/>
    <property type="molecule type" value="Genomic_DNA"/>
</dbReference>
<comment type="caution">
    <text evidence="1">The sequence shown here is derived from an EMBL/GenBank/DDBJ whole genome shotgun (WGS) entry which is preliminary data.</text>
</comment>
<evidence type="ECO:0000313" key="1">
    <source>
        <dbReference type="EMBL" id="CAG8434022.1"/>
    </source>
</evidence>
<proteinExistence type="predicted"/>
<evidence type="ECO:0000313" key="2">
    <source>
        <dbReference type="Proteomes" id="UP000789375"/>
    </source>
</evidence>
<dbReference type="Proteomes" id="UP000789375">
    <property type="component" value="Unassembled WGS sequence"/>
</dbReference>
<organism evidence="1 2">
    <name type="scientific">Funneliformis mosseae</name>
    <name type="common">Endomycorrhizal fungus</name>
    <name type="synonym">Glomus mosseae</name>
    <dbReference type="NCBI Taxonomy" id="27381"/>
    <lineage>
        <taxon>Eukaryota</taxon>
        <taxon>Fungi</taxon>
        <taxon>Fungi incertae sedis</taxon>
        <taxon>Mucoromycota</taxon>
        <taxon>Glomeromycotina</taxon>
        <taxon>Glomeromycetes</taxon>
        <taxon>Glomerales</taxon>
        <taxon>Glomeraceae</taxon>
        <taxon>Funneliformis</taxon>
    </lineage>
</organism>
<sequence>DKKMATRIKTRISSTLKDIGNHNVMIQVRKNPNVKEFPAHSSFL</sequence>
<name>A0A9N8V1P9_FUNMO</name>
<protein>
    <submittedName>
        <fullName evidence="1">9714_t:CDS:1</fullName>
    </submittedName>
</protein>
<keyword evidence="2" id="KW-1185">Reference proteome</keyword>
<feature type="non-terminal residue" evidence="1">
    <location>
        <position position="1"/>
    </location>
</feature>
<gene>
    <name evidence="1" type="ORF">FMOSSE_LOCUS16</name>
</gene>
<dbReference type="AlphaFoldDB" id="A0A9N8V1P9"/>
<reference evidence="1" key="1">
    <citation type="submission" date="2021-06" db="EMBL/GenBank/DDBJ databases">
        <authorList>
            <person name="Kallberg Y."/>
            <person name="Tangrot J."/>
            <person name="Rosling A."/>
        </authorList>
    </citation>
    <scope>NUCLEOTIDE SEQUENCE</scope>
    <source>
        <strain evidence="1">87-6 pot B 2015</strain>
    </source>
</reference>
<accession>A0A9N8V1P9</accession>